<evidence type="ECO:0000256" key="3">
    <source>
        <dbReference type="ARBA" id="ARBA00038858"/>
    </source>
</evidence>
<evidence type="ECO:0000313" key="8">
    <source>
        <dbReference type="Proteomes" id="UP000274601"/>
    </source>
</evidence>
<evidence type="ECO:0000256" key="5">
    <source>
        <dbReference type="SAM" id="MobiDB-lite"/>
    </source>
</evidence>
<comment type="caution">
    <text evidence="7">The sequence shown here is derived from an EMBL/GenBank/DDBJ whole genome shotgun (WGS) entry which is preliminary data.</text>
</comment>
<dbReference type="InterPro" id="IPR003331">
    <property type="entry name" value="UDP_GlcNAc_Epimerase_2_dom"/>
</dbReference>
<keyword evidence="8" id="KW-1185">Reference proteome</keyword>
<dbReference type="SUPFAM" id="SSF53756">
    <property type="entry name" value="UDP-Glycosyltransferase/glycogen phosphorylase"/>
    <property type="match status" value="1"/>
</dbReference>
<feature type="region of interest" description="Disordered" evidence="5">
    <location>
        <begin position="397"/>
        <end position="421"/>
    </location>
</feature>
<sequence length="421" mass="45005">MAVLDPRPPARNRPRNGAAETTVRAMVVLGTRPEAIKLAPVVRAMDASPVCEPIVVNSGQHREMLTPMLTALGVRAHTDLGVMRDRQRLSGLTGRLVTALDTVIRDEKPDVVIVQGDTTTAMCGALAASYEQIPVAHVEAGLRTGNLYNPFPEELNRQLIGRIARWHFAPTERAAAHLRAEGIPAAGVLTTGNTVIDNLHWMLRQGTGEQAFRTTGKRRILVTLHRRENQGSGMRGLAGAVRRLADRGDCEVLLPLHKSPTVRESLLPGLSGHPGVTICEPLGYPDFTATLAACDLVLTDSGGVQEEAPSLGKPVLVLRATTERPEAIDAGVARLVGTDPDEVFAMASLLLDDADEHDRMARAVNPFGDGEAADRIIGAMIRDCLRPDTENRSALDAAVSTGTATDDLPKRTMADGTVAAD</sequence>
<protein>
    <recommendedName>
        <fullName evidence="3">UDP-N-acetylglucosamine 2-epimerase (non-hydrolyzing)</fullName>
        <ecNumber evidence="3">5.1.3.14</ecNumber>
    </recommendedName>
</protein>
<gene>
    <name evidence="7" type="ORF">BZB76_5403</name>
</gene>
<organism evidence="7 8">
    <name type="scientific">Actinomadura pelletieri DSM 43383</name>
    <dbReference type="NCBI Taxonomy" id="1120940"/>
    <lineage>
        <taxon>Bacteria</taxon>
        <taxon>Bacillati</taxon>
        <taxon>Actinomycetota</taxon>
        <taxon>Actinomycetes</taxon>
        <taxon>Streptosporangiales</taxon>
        <taxon>Thermomonosporaceae</taxon>
        <taxon>Actinomadura</taxon>
    </lineage>
</organism>
<evidence type="ECO:0000259" key="6">
    <source>
        <dbReference type="Pfam" id="PF02350"/>
    </source>
</evidence>
<comment type="similarity">
    <text evidence="2 4">Belongs to the UDP-N-acetylglucosamine 2-epimerase family.</text>
</comment>
<dbReference type="InterPro" id="IPR029767">
    <property type="entry name" value="WecB-like"/>
</dbReference>
<dbReference type="AlphaFoldDB" id="A0A495QGL2"/>
<dbReference type="GO" id="GO:0008761">
    <property type="term" value="F:UDP-N-acetylglucosamine 2-epimerase activity"/>
    <property type="evidence" value="ECO:0007669"/>
    <property type="project" value="UniProtKB-EC"/>
</dbReference>
<feature type="domain" description="UDP-N-acetylglucosamine 2-epimerase" evidence="6">
    <location>
        <begin position="44"/>
        <end position="379"/>
    </location>
</feature>
<accession>A0A495QGL2</accession>
<dbReference type="CDD" id="cd03786">
    <property type="entry name" value="GTB_UDP-GlcNAc_2-Epimerase"/>
    <property type="match status" value="1"/>
</dbReference>
<proteinExistence type="inferred from homology"/>
<dbReference type="Gene3D" id="3.40.50.2000">
    <property type="entry name" value="Glycogen Phosphorylase B"/>
    <property type="match status" value="2"/>
</dbReference>
<name>A0A495QGL2_9ACTN</name>
<reference evidence="7 8" key="1">
    <citation type="submission" date="2018-10" db="EMBL/GenBank/DDBJ databases">
        <title>Genomic Encyclopedia of Archaeal and Bacterial Type Strains, Phase II (KMG-II): from individual species to whole genera.</title>
        <authorList>
            <person name="Goeker M."/>
        </authorList>
    </citation>
    <scope>NUCLEOTIDE SEQUENCE [LARGE SCALE GENOMIC DNA]</scope>
    <source>
        <strain evidence="7 8">DSM 43383</strain>
    </source>
</reference>
<dbReference type="NCBIfam" id="TIGR00236">
    <property type="entry name" value="wecB"/>
    <property type="match status" value="1"/>
</dbReference>
<dbReference type="EC" id="5.1.3.14" evidence="3"/>
<evidence type="ECO:0000256" key="1">
    <source>
        <dbReference type="ARBA" id="ARBA00023235"/>
    </source>
</evidence>
<dbReference type="PANTHER" id="PTHR43174">
    <property type="entry name" value="UDP-N-ACETYLGLUCOSAMINE 2-EPIMERASE"/>
    <property type="match status" value="1"/>
</dbReference>
<dbReference type="PANTHER" id="PTHR43174:SF2">
    <property type="entry name" value="UDP-N-ACETYLGLUCOSAMINE 2-EPIMERASE"/>
    <property type="match status" value="1"/>
</dbReference>
<dbReference type="EMBL" id="RBWU01000006">
    <property type="protein sequence ID" value="RKS70923.1"/>
    <property type="molecule type" value="Genomic_DNA"/>
</dbReference>
<keyword evidence="1 4" id="KW-0413">Isomerase</keyword>
<dbReference type="Pfam" id="PF02350">
    <property type="entry name" value="Epimerase_2"/>
    <property type="match status" value="1"/>
</dbReference>
<evidence type="ECO:0000313" key="7">
    <source>
        <dbReference type="EMBL" id="RKS70923.1"/>
    </source>
</evidence>
<evidence type="ECO:0000256" key="4">
    <source>
        <dbReference type="RuleBase" id="RU003513"/>
    </source>
</evidence>
<dbReference type="Proteomes" id="UP000274601">
    <property type="component" value="Unassembled WGS sequence"/>
</dbReference>
<evidence type="ECO:0000256" key="2">
    <source>
        <dbReference type="ARBA" id="ARBA00038209"/>
    </source>
</evidence>